<gene>
    <name evidence="1" type="ORF">L195_g064617</name>
</gene>
<dbReference type="Proteomes" id="UP000236291">
    <property type="component" value="Unassembled WGS sequence"/>
</dbReference>
<reference evidence="1 2" key="2">
    <citation type="journal article" date="2017" name="Front. Plant Sci.">
        <title>Gene Classification and Mining of Molecular Markers Useful in Red Clover (Trifolium pratense) Breeding.</title>
        <authorList>
            <person name="Istvanek J."/>
            <person name="Dluhosova J."/>
            <person name="Dluhos P."/>
            <person name="Patkova L."/>
            <person name="Nedelnik J."/>
            <person name="Repkova J."/>
        </authorList>
    </citation>
    <scope>NUCLEOTIDE SEQUENCE [LARGE SCALE GENOMIC DNA]</scope>
    <source>
        <strain evidence="2">cv. Tatra</strain>
        <tissue evidence="1">Young leaves</tissue>
    </source>
</reference>
<dbReference type="AlphaFoldDB" id="A0A2K3KU72"/>
<evidence type="ECO:0000313" key="1">
    <source>
        <dbReference type="EMBL" id="PNX69842.1"/>
    </source>
</evidence>
<reference evidence="1 2" key="1">
    <citation type="journal article" date="2014" name="Am. J. Bot.">
        <title>Genome assembly and annotation for red clover (Trifolium pratense; Fabaceae).</title>
        <authorList>
            <person name="Istvanek J."/>
            <person name="Jaros M."/>
            <person name="Krenek A."/>
            <person name="Repkova J."/>
        </authorList>
    </citation>
    <scope>NUCLEOTIDE SEQUENCE [LARGE SCALE GENOMIC DNA]</scope>
    <source>
        <strain evidence="2">cv. Tatra</strain>
        <tissue evidence="1">Young leaves</tissue>
    </source>
</reference>
<protein>
    <submittedName>
        <fullName evidence="1">Uncharacterized protein</fullName>
    </submittedName>
</protein>
<dbReference type="EMBL" id="ASHM01258945">
    <property type="protein sequence ID" value="PNX69842.1"/>
    <property type="molecule type" value="Genomic_DNA"/>
</dbReference>
<comment type="caution">
    <text evidence="1">The sequence shown here is derived from an EMBL/GenBank/DDBJ whole genome shotgun (WGS) entry which is preliminary data.</text>
</comment>
<evidence type="ECO:0000313" key="2">
    <source>
        <dbReference type="Proteomes" id="UP000236291"/>
    </source>
</evidence>
<feature type="non-terminal residue" evidence="1">
    <location>
        <position position="17"/>
    </location>
</feature>
<organism evidence="1 2">
    <name type="scientific">Trifolium pratense</name>
    <name type="common">Red clover</name>
    <dbReference type="NCBI Taxonomy" id="57577"/>
    <lineage>
        <taxon>Eukaryota</taxon>
        <taxon>Viridiplantae</taxon>
        <taxon>Streptophyta</taxon>
        <taxon>Embryophyta</taxon>
        <taxon>Tracheophyta</taxon>
        <taxon>Spermatophyta</taxon>
        <taxon>Magnoliopsida</taxon>
        <taxon>eudicotyledons</taxon>
        <taxon>Gunneridae</taxon>
        <taxon>Pentapetalae</taxon>
        <taxon>rosids</taxon>
        <taxon>fabids</taxon>
        <taxon>Fabales</taxon>
        <taxon>Fabaceae</taxon>
        <taxon>Papilionoideae</taxon>
        <taxon>50 kb inversion clade</taxon>
        <taxon>NPAAA clade</taxon>
        <taxon>Hologalegina</taxon>
        <taxon>IRL clade</taxon>
        <taxon>Trifolieae</taxon>
        <taxon>Trifolium</taxon>
    </lineage>
</organism>
<accession>A0A2K3KU72</accession>
<proteinExistence type="predicted"/>
<sequence>MHTVPCKMLQTPAGLVP</sequence>
<name>A0A2K3KU72_TRIPR</name>